<dbReference type="GO" id="GO:0003746">
    <property type="term" value="F:translation elongation factor activity"/>
    <property type="evidence" value="ECO:0007669"/>
    <property type="project" value="UniProtKB-KW"/>
</dbReference>
<gene>
    <name evidence="1" type="ORF">DHA2_153319</name>
</gene>
<reference evidence="1 2" key="2">
    <citation type="journal article" date="2013" name="Genome Biol. Evol.">
        <title>Genome sequencing of Giardia lamblia genotypes A2 and B isolates (DH and GS) and comparative analysis with the genomes of genotypes A1 and E (WB and Pig).</title>
        <authorList>
            <person name="Adam R.D."/>
            <person name="Dahlstrom E.W."/>
            <person name="Martens C.A."/>
            <person name="Bruno D.P."/>
            <person name="Barbian K.D."/>
            <person name="Ricklefs S.M."/>
            <person name="Hernandez M.M."/>
            <person name="Narla N.P."/>
            <person name="Patel R.B."/>
            <person name="Porcella S.F."/>
            <person name="Nash T.E."/>
        </authorList>
    </citation>
    <scope>NUCLEOTIDE SEQUENCE [LARGE SCALE GENOMIC DNA]</scope>
    <source>
        <strain evidence="1 2">DH</strain>
    </source>
</reference>
<dbReference type="Proteomes" id="UP000018320">
    <property type="component" value="Unassembled WGS sequence"/>
</dbReference>
<evidence type="ECO:0000313" key="1">
    <source>
        <dbReference type="EMBL" id="ESU37583.1"/>
    </source>
</evidence>
<dbReference type="EMBL" id="AHGT01000025">
    <property type="protein sequence ID" value="ESU37583.1"/>
    <property type="molecule type" value="Genomic_DNA"/>
</dbReference>
<keyword evidence="1" id="KW-0648">Protein biosynthesis</keyword>
<dbReference type="VEuPathDB" id="GiardiaDB:DHA2_153319"/>
<organism evidence="1 2">
    <name type="scientific">Giardia intestinalis</name>
    <name type="common">Giardia lamblia</name>
    <dbReference type="NCBI Taxonomy" id="5741"/>
    <lineage>
        <taxon>Eukaryota</taxon>
        <taxon>Metamonada</taxon>
        <taxon>Diplomonadida</taxon>
        <taxon>Hexamitidae</taxon>
        <taxon>Giardiinae</taxon>
        <taxon>Giardia</taxon>
    </lineage>
</organism>
<evidence type="ECO:0000313" key="2">
    <source>
        <dbReference type="Proteomes" id="UP000018320"/>
    </source>
</evidence>
<accession>V6TF87</accession>
<proteinExistence type="predicted"/>
<sequence>VSTLGLNADVSVSSAGVYGQYCLLAALGSLQNQSPVIEAEVSTRRAYLHCPKNTSLLQYSSLFEAGTSLYTDSPGCQAKYHVVKANKGYSCSF</sequence>
<protein>
    <submittedName>
        <fullName evidence="1">Protein Translation Elongation Factor 1A (EF-1A)</fullName>
    </submittedName>
</protein>
<comment type="caution">
    <text evidence="1">The sequence shown here is derived from an EMBL/GenBank/DDBJ whole genome shotgun (WGS) entry which is preliminary data.</text>
</comment>
<keyword evidence="1" id="KW-0251">Elongation factor</keyword>
<name>V6TF87_GIAIN</name>
<reference evidence="2" key="1">
    <citation type="submission" date="2012-02" db="EMBL/GenBank/DDBJ databases">
        <title>Genome sequencing of Giardia lamblia Genotypes A2 and B isolates (DH and GS) and comparative analysis with the genomes of Genotypes A1 and E (WB and Pig).</title>
        <authorList>
            <person name="Adam R."/>
            <person name="Dahlstrom E."/>
            <person name="Martens C."/>
            <person name="Bruno D."/>
            <person name="Barbian K."/>
            <person name="Porcella S.F."/>
            <person name="Nash T."/>
        </authorList>
    </citation>
    <scope>NUCLEOTIDE SEQUENCE</scope>
    <source>
        <strain evidence="2">DH</strain>
    </source>
</reference>
<dbReference type="AlphaFoldDB" id="V6TF87"/>
<feature type="non-terminal residue" evidence="1">
    <location>
        <position position="1"/>
    </location>
</feature>